<dbReference type="Gene3D" id="1.10.10.10">
    <property type="entry name" value="Winged helix-like DNA-binding domain superfamily/Winged helix DNA-binding domain"/>
    <property type="match status" value="1"/>
</dbReference>
<dbReference type="GO" id="GO:0003677">
    <property type="term" value="F:DNA binding"/>
    <property type="evidence" value="ECO:0007669"/>
    <property type="project" value="UniProtKB-KW"/>
</dbReference>
<keyword evidence="5" id="KW-0238">DNA-binding</keyword>
<dbReference type="SUPFAM" id="SSF88659">
    <property type="entry name" value="Sigma3 and sigma4 domains of RNA polymerase sigma factors"/>
    <property type="match status" value="1"/>
</dbReference>
<protein>
    <submittedName>
        <fullName evidence="5">DNA-binding protein</fullName>
    </submittedName>
</protein>
<sequence length="222" mass="25123">MPTIVSGTIPADEFALSYSLETLPELMFEVERVVSSGTDALMPLLWVRGADRERVEETLEEDPTTDNVTLLGDFGDEWLFRMEWVGHIDLMVQMLVNSEATVLDAVGHESQWRLRMLYPRRSLFSKTHEFCEEHGLSFDVRSIRELDAEPAGRYGLTKDQYEVLATAASEGYFEVPRAVTLQELAEEFDVSHQAVSERLRRATNALVEDTLFVGMNELDSGA</sequence>
<dbReference type="GeneID" id="35591033"/>
<evidence type="ECO:0000256" key="2">
    <source>
        <dbReference type="ARBA" id="ARBA00023163"/>
    </source>
</evidence>
<proteinExistence type="predicted"/>
<dbReference type="EMBL" id="CP026309">
    <property type="protein sequence ID" value="AUV80758.1"/>
    <property type="molecule type" value="Genomic_DNA"/>
</dbReference>
<dbReference type="Proteomes" id="UP000236584">
    <property type="component" value="Chromosome"/>
</dbReference>
<dbReference type="InterPro" id="IPR013324">
    <property type="entry name" value="RNA_pol_sigma_r3/r4-like"/>
</dbReference>
<organism evidence="5 6">
    <name type="scientific">Salinigranum rubrum</name>
    <dbReference type="NCBI Taxonomy" id="755307"/>
    <lineage>
        <taxon>Archaea</taxon>
        <taxon>Methanobacteriati</taxon>
        <taxon>Methanobacteriota</taxon>
        <taxon>Stenosarchaea group</taxon>
        <taxon>Halobacteria</taxon>
        <taxon>Halobacteriales</taxon>
        <taxon>Haloferacaceae</taxon>
        <taxon>Salinigranum</taxon>
    </lineage>
</organism>
<evidence type="ECO:0000313" key="5">
    <source>
        <dbReference type="EMBL" id="AUV80758.1"/>
    </source>
</evidence>
<evidence type="ECO:0000259" key="4">
    <source>
        <dbReference type="Pfam" id="PF15915"/>
    </source>
</evidence>
<dbReference type="InterPro" id="IPR007050">
    <property type="entry name" value="HTH_bacterioopsin"/>
</dbReference>
<dbReference type="KEGG" id="srub:C2R22_03050"/>
<dbReference type="AlphaFoldDB" id="A0A2I8VFP6"/>
<keyword evidence="2" id="KW-0804">Transcription</keyword>
<dbReference type="OrthoDB" id="156233at2157"/>
<name>A0A2I8VFP6_9EURY</name>
<dbReference type="PANTHER" id="PTHR34236">
    <property type="entry name" value="DIMETHYL SULFOXIDE REDUCTASE TRANSCRIPTIONAL ACTIVATOR"/>
    <property type="match status" value="1"/>
</dbReference>
<evidence type="ECO:0000259" key="3">
    <source>
        <dbReference type="Pfam" id="PF04967"/>
    </source>
</evidence>
<dbReference type="Pfam" id="PF15915">
    <property type="entry name" value="BAT"/>
    <property type="match status" value="1"/>
</dbReference>
<dbReference type="InterPro" id="IPR036388">
    <property type="entry name" value="WH-like_DNA-bd_sf"/>
</dbReference>
<gene>
    <name evidence="5" type="ORF">C2R22_03050</name>
</gene>
<reference evidence="5 6" key="1">
    <citation type="submission" date="2018-01" db="EMBL/GenBank/DDBJ databases">
        <title>Complete genome sequence of Salinigranum rubrum GX10T, an extremely halophilic archaeon isolated from a marine solar saltern.</title>
        <authorList>
            <person name="Han S."/>
        </authorList>
    </citation>
    <scope>NUCLEOTIDE SEQUENCE [LARGE SCALE GENOMIC DNA]</scope>
    <source>
        <strain evidence="5 6">GX10</strain>
    </source>
</reference>
<feature type="domain" description="Bacterioopsin transcriptional activator GAF and HTH associated" evidence="4">
    <location>
        <begin position="19"/>
        <end position="150"/>
    </location>
</feature>
<dbReference type="PANTHER" id="PTHR34236:SF1">
    <property type="entry name" value="DIMETHYL SULFOXIDE REDUCTASE TRANSCRIPTIONAL ACTIVATOR"/>
    <property type="match status" value="1"/>
</dbReference>
<keyword evidence="1" id="KW-0805">Transcription regulation</keyword>
<keyword evidence="6" id="KW-1185">Reference proteome</keyword>
<accession>A0A2I8VFP6</accession>
<evidence type="ECO:0000313" key="6">
    <source>
        <dbReference type="Proteomes" id="UP000236584"/>
    </source>
</evidence>
<dbReference type="InterPro" id="IPR031803">
    <property type="entry name" value="BAT_GAF/HTH-assoc"/>
</dbReference>
<dbReference type="Pfam" id="PF04967">
    <property type="entry name" value="HTH_10"/>
    <property type="match status" value="1"/>
</dbReference>
<feature type="domain" description="HTH bat-type" evidence="3">
    <location>
        <begin position="156"/>
        <end position="207"/>
    </location>
</feature>
<dbReference type="RefSeq" id="WP_103424426.1">
    <property type="nucleotide sequence ID" value="NZ_CP026309.1"/>
</dbReference>
<evidence type="ECO:0000256" key="1">
    <source>
        <dbReference type="ARBA" id="ARBA00023015"/>
    </source>
</evidence>